<proteinExistence type="predicted"/>
<dbReference type="Proteomes" id="UP001491310">
    <property type="component" value="Unassembled WGS sequence"/>
</dbReference>
<dbReference type="InterPro" id="IPR003812">
    <property type="entry name" value="Fido"/>
</dbReference>
<dbReference type="EMBL" id="JALJOT010000012">
    <property type="protein sequence ID" value="KAK9904901.1"/>
    <property type="molecule type" value="Genomic_DNA"/>
</dbReference>
<dbReference type="Pfam" id="PF02661">
    <property type="entry name" value="Fic"/>
    <property type="match status" value="1"/>
</dbReference>
<name>A0ABR2YGS0_9CHLO</name>
<feature type="domain" description="Fido" evidence="1">
    <location>
        <begin position="1"/>
        <end position="122"/>
    </location>
</feature>
<comment type="caution">
    <text evidence="2">The sequence shown here is derived from an EMBL/GenBank/DDBJ whole genome shotgun (WGS) entry which is preliminary data.</text>
</comment>
<reference evidence="2 3" key="1">
    <citation type="journal article" date="2024" name="Nat. Commun.">
        <title>Phylogenomics reveals the evolutionary origins of lichenization in chlorophyte algae.</title>
        <authorList>
            <person name="Puginier C."/>
            <person name="Libourel C."/>
            <person name="Otte J."/>
            <person name="Skaloud P."/>
            <person name="Haon M."/>
            <person name="Grisel S."/>
            <person name="Petersen M."/>
            <person name="Berrin J.G."/>
            <person name="Delaux P.M."/>
            <person name="Dal Grande F."/>
            <person name="Keller J."/>
        </authorList>
    </citation>
    <scope>NUCLEOTIDE SEQUENCE [LARGE SCALE GENOMIC DNA]</scope>
    <source>
        <strain evidence="2 3">SAG 216-7</strain>
    </source>
</reference>
<dbReference type="SUPFAM" id="SSF140931">
    <property type="entry name" value="Fic-like"/>
    <property type="match status" value="1"/>
</dbReference>
<keyword evidence="3" id="KW-1185">Reference proteome</keyword>
<accession>A0ABR2YGS0</accession>
<dbReference type="PANTHER" id="PTHR13504">
    <property type="entry name" value="FIDO DOMAIN-CONTAINING PROTEIN DDB_G0283145"/>
    <property type="match status" value="1"/>
</dbReference>
<sequence length="221" mass="24182">MRGQLQVLAVQAQNHHYLDAQFIAASTKHTLDQYNAAVERGDPVIQRAAQLFFSVAHQIHPFKDGNGRLGRILVAYALKAGGVPFCLPLVDGHSSARKHYNWIVTNYSKVPGTERLQCHILECLQHKWTNFASNLQMMLAAGVAPAAPMSVSTPAPPAALEDPLMSSLPKLELEHVHALQQICNIETEVYELETKAAALRVQRAAVVLRLEESFVSCAAGA</sequence>
<gene>
    <name evidence="2" type="ORF">WJX75_005134</name>
</gene>
<dbReference type="PANTHER" id="PTHR13504:SF38">
    <property type="entry name" value="FIDO DOMAIN-CONTAINING PROTEIN"/>
    <property type="match status" value="1"/>
</dbReference>
<dbReference type="PROSITE" id="PS51459">
    <property type="entry name" value="FIDO"/>
    <property type="match status" value="1"/>
</dbReference>
<protein>
    <recommendedName>
        <fullName evidence="1">Fido domain-containing protein</fullName>
    </recommendedName>
</protein>
<evidence type="ECO:0000259" key="1">
    <source>
        <dbReference type="PROSITE" id="PS51459"/>
    </source>
</evidence>
<dbReference type="InterPro" id="IPR040198">
    <property type="entry name" value="Fido_containing"/>
</dbReference>
<organism evidence="2 3">
    <name type="scientific">Coccomyxa subellipsoidea</name>
    <dbReference type="NCBI Taxonomy" id="248742"/>
    <lineage>
        <taxon>Eukaryota</taxon>
        <taxon>Viridiplantae</taxon>
        <taxon>Chlorophyta</taxon>
        <taxon>core chlorophytes</taxon>
        <taxon>Trebouxiophyceae</taxon>
        <taxon>Trebouxiophyceae incertae sedis</taxon>
        <taxon>Coccomyxaceae</taxon>
        <taxon>Coccomyxa</taxon>
    </lineage>
</organism>
<dbReference type="Gene3D" id="1.10.3290.10">
    <property type="entry name" value="Fido-like domain"/>
    <property type="match status" value="1"/>
</dbReference>
<evidence type="ECO:0000313" key="2">
    <source>
        <dbReference type="EMBL" id="KAK9904901.1"/>
    </source>
</evidence>
<evidence type="ECO:0000313" key="3">
    <source>
        <dbReference type="Proteomes" id="UP001491310"/>
    </source>
</evidence>
<dbReference type="InterPro" id="IPR036597">
    <property type="entry name" value="Fido-like_dom_sf"/>
</dbReference>